<dbReference type="PANTHER" id="PTHR32305">
    <property type="match status" value="1"/>
</dbReference>
<sequence>MGNVRLSYKKNSNNNSIDIVEANDYYPFGMKHTIAGEIPVANTNPALKYKYNGKELQDELGLGVYDYGARNYDPAIGRWFNIDPLAEKYTNLSPYIIV</sequence>
<dbReference type="Gene3D" id="2.180.10.10">
    <property type="entry name" value="RHS repeat-associated core"/>
    <property type="match status" value="1"/>
</dbReference>
<dbReference type="InterPro" id="IPR050708">
    <property type="entry name" value="T6SS_VgrG/RHS"/>
</dbReference>
<proteinExistence type="predicted"/>
<dbReference type="PANTHER" id="PTHR32305:SF15">
    <property type="entry name" value="PROTEIN RHSA-RELATED"/>
    <property type="match status" value="1"/>
</dbReference>
<dbReference type="InterPro" id="IPR022385">
    <property type="entry name" value="Rhs_assc_core"/>
</dbReference>
<evidence type="ECO:0000313" key="1">
    <source>
        <dbReference type="EMBL" id="MFL9845662.1"/>
    </source>
</evidence>
<protein>
    <submittedName>
        <fullName evidence="1">RHS repeat-associated core domain-containing protein</fullName>
    </submittedName>
</protein>
<comment type="caution">
    <text evidence="1">The sequence shown here is derived from an EMBL/GenBank/DDBJ whole genome shotgun (WGS) entry which is preliminary data.</text>
</comment>
<name>A0ABW8Z1Q2_9FLAO</name>
<gene>
    <name evidence="1" type="ORF">ABS766_14660</name>
</gene>
<reference evidence="1 2" key="1">
    <citation type="submission" date="2024-06" db="EMBL/GenBank/DDBJ databases">
        <authorList>
            <person name="Kaempfer P."/>
            <person name="Viver T."/>
        </authorList>
    </citation>
    <scope>NUCLEOTIDE SEQUENCE [LARGE SCALE GENOMIC DNA]</scope>
    <source>
        <strain evidence="1 2">ST-119</strain>
    </source>
</reference>
<keyword evidence="2" id="KW-1185">Reference proteome</keyword>
<dbReference type="NCBIfam" id="TIGR03696">
    <property type="entry name" value="Rhs_assc_core"/>
    <property type="match status" value="1"/>
</dbReference>
<dbReference type="EMBL" id="JBELPZ010000020">
    <property type="protein sequence ID" value="MFL9845662.1"/>
    <property type="molecule type" value="Genomic_DNA"/>
</dbReference>
<dbReference type="Proteomes" id="UP001629156">
    <property type="component" value="Unassembled WGS sequence"/>
</dbReference>
<accession>A0ABW8Z1Q2</accession>
<dbReference type="RefSeq" id="WP_408085944.1">
    <property type="nucleotide sequence ID" value="NZ_JBELPZ010000020.1"/>
</dbReference>
<evidence type="ECO:0000313" key="2">
    <source>
        <dbReference type="Proteomes" id="UP001629156"/>
    </source>
</evidence>
<organism evidence="1 2">
    <name type="scientific">Flavobacterium rhizosphaerae</name>
    <dbReference type="NCBI Taxonomy" id="3163298"/>
    <lineage>
        <taxon>Bacteria</taxon>
        <taxon>Pseudomonadati</taxon>
        <taxon>Bacteroidota</taxon>
        <taxon>Flavobacteriia</taxon>
        <taxon>Flavobacteriales</taxon>
        <taxon>Flavobacteriaceae</taxon>
        <taxon>Flavobacterium</taxon>
    </lineage>
</organism>